<dbReference type="InterPro" id="IPR036291">
    <property type="entry name" value="NAD(P)-bd_dom_sf"/>
</dbReference>
<evidence type="ECO:0000313" key="5">
    <source>
        <dbReference type="EMBL" id="KAJ7349502.1"/>
    </source>
</evidence>
<dbReference type="GO" id="GO:0005634">
    <property type="term" value="C:nucleus"/>
    <property type="evidence" value="ECO:0007669"/>
    <property type="project" value="TreeGrafter"/>
</dbReference>
<dbReference type="Gene3D" id="3.90.25.10">
    <property type="entry name" value="UDP-galactose 4-epimerase, domain 1"/>
    <property type="match status" value="1"/>
</dbReference>
<evidence type="ECO:0000256" key="3">
    <source>
        <dbReference type="ARBA" id="ARBA00023002"/>
    </source>
</evidence>
<dbReference type="Gene3D" id="3.40.50.720">
    <property type="entry name" value="NAD(P)-binding Rossmann-like Domain"/>
    <property type="match status" value="1"/>
</dbReference>
<dbReference type="Pfam" id="PF05368">
    <property type="entry name" value="NmrA"/>
    <property type="match status" value="1"/>
</dbReference>
<dbReference type="AlphaFoldDB" id="A0AAD7A4T5"/>
<dbReference type="SUPFAM" id="SSF51735">
    <property type="entry name" value="NAD(P)-binding Rossmann-fold domains"/>
    <property type="match status" value="1"/>
</dbReference>
<evidence type="ECO:0000259" key="4">
    <source>
        <dbReference type="Pfam" id="PF05368"/>
    </source>
</evidence>
<dbReference type="GO" id="GO:0016491">
    <property type="term" value="F:oxidoreductase activity"/>
    <property type="evidence" value="ECO:0007669"/>
    <property type="project" value="UniProtKB-KW"/>
</dbReference>
<keyword evidence="6" id="KW-1185">Reference proteome</keyword>
<comment type="caution">
    <text evidence="5">The sequence shown here is derived from an EMBL/GenBank/DDBJ whole genome shotgun (WGS) entry which is preliminary data.</text>
</comment>
<name>A0AAD7A4T5_9AGAR</name>
<dbReference type="Proteomes" id="UP001218218">
    <property type="component" value="Unassembled WGS sequence"/>
</dbReference>
<gene>
    <name evidence="5" type="ORF">DFH08DRAFT_865560</name>
</gene>
<dbReference type="InterPro" id="IPR008030">
    <property type="entry name" value="NmrA-like"/>
</dbReference>
<protein>
    <submittedName>
        <fullName evidence="5">NAD(P)-binding protein</fullName>
    </submittedName>
</protein>
<feature type="domain" description="NmrA-like" evidence="4">
    <location>
        <begin position="11"/>
        <end position="313"/>
    </location>
</feature>
<evidence type="ECO:0000313" key="6">
    <source>
        <dbReference type="Proteomes" id="UP001218218"/>
    </source>
</evidence>
<proteinExistence type="inferred from homology"/>
<accession>A0AAD7A4T5</accession>
<dbReference type="EMBL" id="JARIHO010000016">
    <property type="protein sequence ID" value="KAJ7349502.1"/>
    <property type="molecule type" value="Genomic_DNA"/>
</dbReference>
<dbReference type="PANTHER" id="PTHR42748">
    <property type="entry name" value="NITROGEN METABOLITE REPRESSION PROTEIN NMRA FAMILY MEMBER"/>
    <property type="match status" value="1"/>
</dbReference>
<comment type="similarity">
    <text evidence="1">Belongs to the NmrA-type oxidoreductase family.</text>
</comment>
<keyword evidence="3" id="KW-0560">Oxidoreductase</keyword>
<dbReference type="CDD" id="cd05251">
    <property type="entry name" value="NmrA_like_SDR_a"/>
    <property type="match status" value="1"/>
</dbReference>
<dbReference type="PANTHER" id="PTHR42748:SF30">
    <property type="entry name" value="NMRA-LIKE DOMAIN-CONTAINING PROTEIN"/>
    <property type="match status" value="1"/>
</dbReference>
<reference evidence="5" key="1">
    <citation type="submission" date="2023-03" db="EMBL/GenBank/DDBJ databases">
        <title>Massive genome expansion in bonnet fungi (Mycena s.s.) driven by repeated elements and novel gene families across ecological guilds.</title>
        <authorList>
            <consortium name="Lawrence Berkeley National Laboratory"/>
            <person name="Harder C.B."/>
            <person name="Miyauchi S."/>
            <person name="Viragh M."/>
            <person name="Kuo A."/>
            <person name="Thoen E."/>
            <person name="Andreopoulos B."/>
            <person name="Lu D."/>
            <person name="Skrede I."/>
            <person name="Drula E."/>
            <person name="Henrissat B."/>
            <person name="Morin E."/>
            <person name="Kohler A."/>
            <person name="Barry K."/>
            <person name="LaButti K."/>
            <person name="Morin E."/>
            <person name="Salamov A."/>
            <person name="Lipzen A."/>
            <person name="Mereny Z."/>
            <person name="Hegedus B."/>
            <person name="Baldrian P."/>
            <person name="Stursova M."/>
            <person name="Weitz H."/>
            <person name="Taylor A."/>
            <person name="Grigoriev I.V."/>
            <person name="Nagy L.G."/>
            <person name="Martin F."/>
            <person name="Kauserud H."/>
        </authorList>
    </citation>
    <scope>NUCLEOTIDE SEQUENCE</scope>
    <source>
        <strain evidence="5">CBHHK002</strain>
    </source>
</reference>
<evidence type="ECO:0000256" key="2">
    <source>
        <dbReference type="ARBA" id="ARBA00022857"/>
    </source>
</evidence>
<sequence>MPISSSPSAPLIVTVGSTGNQGGSIVQALAESDRPYRIRGLTRDVTKPAAQKLANQGVETVNMTLSVENADAVQKVFKGADFVFVVTSFWEHFDREKETAEGKMMVEAAKAAGVKLFIWSALESVSEVSKGKYIHVDHFDGKGEITAYARASGIPLLIVQAGWYMTNFLFFDAMAATKEADGSYTLGLPVSADAVVPVLDTLHDHGLFVREGIESPAFGPGTEVLASSEDLTLGELTAQLAQSESPSTFISLSAMDLMMFVCEITGKNIVYKQISDDEFIVKSKSPTPRIAQEMLENIKFYQDFGYFGAKDTKPSRQHLARAPRKWADFVKANDWSAFFA</sequence>
<organism evidence="5 6">
    <name type="scientific">Mycena albidolilacea</name>
    <dbReference type="NCBI Taxonomy" id="1033008"/>
    <lineage>
        <taxon>Eukaryota</taxon>
        <taxon>Fungi</taxon>
        <taxon>Dikarya</taxon>
        <taxon>Basidiomycota</taxon>
        <taxon>Agaricomycotina</taxon>
        <taxon>Agaricomycetes</taxon>
        <taxon>Agaricomycetidae</taxon>
        <taxon>Agaricales</taxon>
        <taxon>Marasmiineae</taxon>
        <taxon>Mycenaceae</taxon>
        <taxon>Mycena</taxon>
    </lineage>
</organism>
<keyword evidence="2" id="KW-0521">NADP</keyword>
<dbReference type="InterPro" id="IPR051164">
    <property type="entry name" value="NmrA-like_oxidored"/>
</dbReference>
<evidence type="ECO:0000256" key="1">
    <source>
        <dbReference type="ARBA" id="ARBA00006328"/>
    </source>
</evidence>